<accession>A0A6F8PJW8</accession>
<name>A0A6F8PJW8_9GAMM</name>
<evidence type="ECO:0000256" key="3">
    <source>
        <dbReference type="ARBA" id="ARBA00004744"/>
    </source>
</evidence>
<dbReference type="GO" id="GO:0006779">
    <property type="term" value="P:porphyrin-containing compound biosynthetic process"/>
    <property type="evidence" value="ECO:0007669"/>
    <property type="project" value="UniProtKB-KW"/>
</dbReference>
<dbReference type="InterPro" id="IPR011990">
    <property type="entry name" value="TPR-like_helical_dom_sf"/>
</dbReference>
<comment type="function">
    <text evidence="1">Involved in a late step of protoheme IX synthesis.</text>
</comment>
<evidence type="ECO:0000256" key="7">
    <source>
        <dbReference type="ARBA" id="ARBA00022989"/>
    </source>
</evidence>
<keyword evidence="6 10" id="KW-0812">Transmembrane</keyword>
<dbReference type="GO" id="GO:0005886">
    <property type="term" value="C:plasma membrane"/>
    <property type="evidence" value="ECO:0007669"/>
    <property type="project" value="UniProtKB-SubCell"/>
</dbReference>
<dbReference type="Pfam" id="PF07219">
    <property type="entry name" value="HemY_N"/>
    <property type="match status" value="1"/>
</dbReference>
<evidence type="ECO:0000313" key="13">
    <source>
        <dbReference type="Proteomes" id="UP000501466"/>
    </source>
</evidence>
<evidence type="ECO:0000256" key="2">
    <source>
        <dbReference type="ARBA" id="ARBA00004429"/>
    </source>
</evidence>
<dbReference type="SUPFAM" id="SSF48452">
    <property type="entry name" value="TPR-like"/>
    <property type="match status" value="1"/>
</dbReference>
<proteinExistence type="predicted"/>
<evidence type="ECO:0000256" key="5">
    <source>
        <dbReference type="ARBA" id="ARBA00022519"/>
    </source>
</evidence>
<dbReference type="RefSeq" id="WP_173289749.1">
    <property type="nucleotide sequence ID" value="NZ_AP021888.1"/>
</dbReference>
<evidence type="ECO:0000256" key="8">
    <source>
        <dbReference type="ARBA" id="ARBA00023136"/>
    </source>
</evidence>
<evidence type="ECO:0000259" key="11">
    <source>
        <dbReference type="Pfam" id="PF07219"/>
    </source>
</evidence>
<evidence type="ECO:0000256" key="10">
    <source>
        <dbReference type="SAM" id="Phobius"/>
    </source>
</evidence>
<keyword evidence="8 10" id="KW-0472">Membrane</keyword>
<keyword evidence="5" id="KW-0997">Cell inner membrane</keyword>
<reference evidence="13" key="1">
    <citation type="submission" date="2019-11" db="EMBL/GenBank/DDBJ databases">
        <title>Isolation and characterization of two novel species in the genus Thiomicrorhabdus.</title>
        <authorList>
            <person name="Mochizuki J."/>
            <person name="Kojima H."/>
            <person name="Fukui M."/>
        </authorList>
    </citation>
    <scope>NUCLEOTIDE SEQUENCE [LARGE SCALE GENOMIC DNA]</scope>
    <source>
        <strain evidence="13">AkT22</strain>
    </source>
</reference>
<dbReference type="EMBL" id="AP021888">
    <property type="protein sequence ID" value="BBP42376.1"/>
    <property type="molecule type" value="Genomic_DNA"/>
</dbReference>
<dbReference type="NCBIfam" id="TIGR00540">
    <property type="entry name" value="TPR_hemY_coli"/>
    <property type="match status" value="1"/>
</dbReference>
<keyword evidence="13" id="KW-1185">Reference proteome</keyword>
<feature type="domain" description="HemY N-terminal" evidence="11">
    <location>
        <begin position="26"/>
        <end position="131"/>
    </location>
</feature>
<dbReference type="KEGG" id="tzo:THMIRHAT_01220"/>
<dbReference type="UniPathway" id="UPA00252"/>
<protein>
    <submittedName>
        <fullName evidence="12">Heme biosynthesis protein HemY</fullName>
    </submittedName>
</protein>
<gene>
    <name evidence="12" type="primary">hemY</name>
    <name evidence="12" type="ORF">THMIRHAT_01220</name>
</gene>
<dbReference type="InterPro" id="IPR010817">
    <property type="entry name" value="HemY_N"/>
</dbReference>
<dbReference type="Proteomes" id="UP000501466">
    <property type="component" value="Chromosome"/>
</dbReference>
<sequence length="391" mass="44508">MSHLTKWGLALFVATLVTSLALLDNGQVSMVWQDWVIETSMTFALAVFLVVFVLSYFVVRLVMNLIGFPAFWRRRRQIKLYSKAESSMAQGMLALEYGDWKTAERQLLRSAKTSQVGLVHYLNAAKMAHNQAAYDRREQYLAEARRRFPDEYITIGLVESRLLSDKQPEIAQAILAELHEQNPSHRLLLKEYAGVCETLNDWAQVEQLLPKLKKIGALPKLEIQALEERLVSGKLMNATSVEALEALWSSLSSAVQQSPAVLAEYVEKRLGWGQEVGLAQAIEKNLRKHWDDRLVYQYGRITLGPAFERLKKAETWLKSQPENPVLFLTLGRLACMSQLWGQGQHFLKQSLKLRAELETFHALAKCYEAEGEEGRAALTYKEAILQLEKKS</sequence>
<organism evidence="12 13">
    <name type="scientific">Thiosulfativibrio zosterae</name>
    <dbReference type="NCBI Taxonomy" id="2675053"/>
    <lineage>
        <taxon>Bacteria</taxon>
        <taxon>Pseudomonadati</taxon>
        <taxon>Pseudomonadota</taxon>
        <taxon>Gammaproteobacteria</taxon>
        <taxon>Thiotrichales</taxon>
        <taxon>Piscirickettsiaceae</taxon>
        <taxon>Thiosulfativibrio</taxon>
    </lineage>
</organism>
<keyword evidence="4" id="KW-1003">Cell membrane</keyword>
<dbReference type="Gene3D" id="1.25.40.10">
    <property type="entry name" value="Tetratricopeptide repeat domain"/>
    <property type="match status" value="1"/>
</dbReference>
<dbReference type="InterPro" id="IPR005254">
    <property type="entry name" value="Heme_biosyn_assoc_TPR_pro"/>
</dbReference>
<feature type="transmembrane region" description="Helical" evidence="10">
    <location>
        <begin position="47"/>
        <end position="72"/>
    </location>
</feature>
<evidence type="ECO:0000256" key="1">
    <source>
        <dbReference type="ARBA" id="ARBA00002962"/>
    </source>
</evidence>
<comment type="subcellular location">
    <subcellularLocation>
        <location evidence="2">Cell inner membrane</location>
        <topology evidence="2">Multi-pass membrane protein</topology>
    </subcellularLocation>
</comment>
<evidence type="ECO:0000256" key="9">
    <source>
        <dbReference type="ARBA" id="ARBA00023244"/>
    </source>
</evidence>
<comment type="pathway">
    <text evidence="3">Porphyrin-containing compound metabolism; protoheme biosynthesis.</text>
</comment>
<evidence type="ECO:0000256" key="4">
    <source>
        <dbReference type="ARBA" id="ARBA00022475"/>
    </source>
</evidence>
<keyword evidence="9" id="KW-0627">Porphyrin biosynthesis</keyword>
<keyword evidence="7 10" id="KW-1133">Transmembrane helix</keyword>
<evidence type="ECO:0000313" key="12">
    <source>
        <dbReference type="EMBL" id="BBP42376.1"/>
    </source>
</evidence>
<dbReference type="AlphaFoldDB" id="A0A6F8PJW8"/>
<evidence type="ECO:0000256" key="6">
    <source>
        <dbReference type="ARBA" id="ARBA00022692"/>
    </source>
</evidence>
<dbReference type="GO" id="GO:0042168">
    <property type="term" value="P:heme metabolic process"/>
    <property type="evidence" value="ECO:0007669"/>
    <property type="project" value="InterPro"/>
</dbReference>